<dbReference type="EMBL" id="JAGSPN010000367">
    <property type="protein sequence ID" value="MBR7784577.1"/>
    <property type="molecule type" value="Genomic_DNA"/>
</dbReference>
<sequence length="113" mass="12558">QANKARQEADRAQAMYQFVLRIFNPEQKPDPDLVRRDLSLKDLVATGIQNAVRDFSSLPMESSKLTHDLGQLAIQLGLSDAASTLYEHNLALAKQVYGDQSSEYAHALIESVD</sequence>
<accession>A0A941DNR8</accession>
<reference evidence="1" key="1">
    <citation type="submission" date="2021-04" db="EMBL/GenBank/DDBJ databases">
        <title>novel species isolated from subtropical streams in China.</title>
        <authorList>
            <person name="Lu H."/>
        </authorList>
    </citation>
    <scope>NUCLEOTIDE SEQUENCE</scope>
    <source>
        <strain evidence="1">LFS511W</strain>
    </source>
</reference>
<feature type="non-terminal residue" evidence="1">
    <location>
        <position position="113"/>
    </location>
</feature>
<keyword evidence="2" id="KW-1185">Reference proteome</keyword>
<dbReference type="Proteomes" id="UP000680067">
    <property type="component" value="Unassembled WGS sequence"/>
</dbReference>
<dbReference type="AlphaFoldDB" id="A0A941DNR8"/>
<comment type="caution">
    <text evidence="1">The sequence shown here is derived from an EMBL/GenBank/DDBJ whole genome shotgun (WGS) entry which is preliminary data.</text>
</comment>
<proteinExistence type="predicted"/>
<protein>
    <submittedName>
        <fullName evidence="1">Uncharacterized protein</fullName>
    </submittedName>
</protein>
<evidence type="ECO:0000313" key="2">
    <source>
        <dbReference type="Proteomes" id="UP000680067"/>
    </source>
</evidence>
<organism evidence="1 2">
    <name type="scientific">Undibacterium luofuense</name>
    <dbReference type="NCBI Taxonomy" id="2828733"/>
    <lineage>
        <taxon>Bacteria</taxon>
        <taxon>Pseudomonadati</taxon>
        <taxon>Pseudomonadota</taxon>
        <taxon>Betaproteobacteria</taxon>
        <taxon>Burkholderiales</taxon>
        <taxon>Oxalobacteraceae</taxon>
        <taxon>Undibacterium</taxon>
    </lineage>
</organism>
<evidence type="ECO:0000313" key="1">
    <source>
        <dbReference type="EMBL" id="MBR7784577.1"/>
    </source>
</evidence>
<name>A0A941DNR8_9BURK</name>
<dbReference type="RefSeq" id="WP_212689738.1">
    <property type="nucleotide sequence ID" value="NZ_JAGSPN010000367.1"/>
</dbReference>
<gene>
    <name evidence="1" type="ORF">KDM89_20815</name>
</gene>
<feature type="non-terminal residue" evidence="1">
    <location>
        <position position="1"/>
    </location>
</feature>